<dbReference type="AlphaFoldDB" id="A0AA39YLJ5"/>
<keyword evidence="2" id="KW-1185">Reference proteome</keyword>
<evidence type="ECO:0000313" key="2">
    <source>
        <dbReference type="Proteomes" id="UP001174936"/>
    </source>
</evidence>
<protein>
    <submittedName>
        <fullName evidence="1">Uncharacterized protein</fullName>
    </submittedName>
</protein>
<dbReference type="EMBL" id="JAULSV010000001">
    <property type="protein sequence ID" value="KAK0654798.1"/>
    <property type="molecule type" value="Genomic_DNA"/>
</dbReference>
<dbReference type="Proteomes" id="UP001174936">
    <property type="component" value="Unassembled WGS sequence"/>
</dbReference>
<proteinExistence type="predicted"/>
<gene>
    <name evidence="1" type="ORF">B0T16DRAFT_383826</name>
</gene>
<accession>A0AA39YLJ5</accession>
<name>A0AA39YLJ5_9PEZI</name>
<comment type="caution">
    <text evidence="1">The sequence shown here is derived from an EMBL/GenBank/DDBJ whole genome shotgun (WGS) entry which is preliminary data.</text>
</comment>
<sequence>MEASSDISDHTEITVAQSLEPLQRIGYGSCGSVWADASRFPDIDRCTSACALKRADGLPDRSLENEANMHRHILSRITTFATNGFRVNLPRHIAFLQQKRPNGKIFSLGYPLTPAHAKL</sequence>
<evidence type="ECO:0000313" key="1">
    <source>
        <dbReference type="EMBL" id="KAK0654798.1"/>
    </source>
</evidence>
<reference evidence="1" key="1">
    <citation type="submission" date="2023-06" db="EMBL/GenBank/DDBJ databases">
        <title>Genome-scale phylogeny and comparative genomics of the fungal order Sordariales.</title>
        <authorList>
            <consortium name="Lawrence Berkeley National Laboratory"/>
            <person name="Hensen N."/>
            <person name="Bonometti L."/>
            <person name="Westerberg I."/>
            <person name="Brannstrom I.O."/>
            <person name="Guillou S."/>
            <person name="Cros-Aarteil S."/>
            <person name="Calhoun S."/>
            <person name="Haridas S."/>
            <person name="Kuo A."/>
            <person name="Mondo S."/>
            <person name="Pangilinan J."/>
            <person name="Riley R."/>
            <person name="Labutti K."/>
            <person name="Andreopoulos B."/>
            <person name="Lipzen A."/>
            <person name="Chen C."/>
            <person name="Yanf M."/>
            <person name="Daum C."/>
            <person name="Ng V."/>
            <person name="Clum A."/>
            <person name="Steindorff A."/>
            <person name="Ohm R."/>
            <person name="Martin F."/>
            <person name="Silar P."/>
            <person name="Natvig D."/>
            <person name="Lalanne C."/>
            <person name="Gautier V."/>
            <person name="Ament-Velasquez S.L."/>
            <person name="Kruys A."/>
            <person name="Hutchinson M.I."/>
            <person name="Powell A.J."/>
            <person name="Barry K."/>
            <person name="Miller A.N."/>
            <person name="Grigoriev I.V."/>
            <person name="Debuchy R."/>
            <person name="Gladieux P."/>
            <person name="Thoren M.H."/>
            <person name="Johannesson H."/>
        </authorList>
    </citation>
    <scope>NUCLEOTIDE SEQUENCE</scope>
    <source>
        <strain evidence="1">SMH2532-1</strain>
    </source>
</reference>
<organism evidence="1 2">
    <name type="scientific">Cercophora newfieldiana</name>
    <dbReference type="NCBI Taxonomy" id="92897"/>
    <lineage>
        <taxon>Eukaryota</taxon>
        <taxon>Fungi</taxon>
        <taxon>Dikarya</taxon>
        <taxon>Ascomycota</taxon>
        <taxon>Pezizomycotina</taxon>
        <taxon>Sordariomycetes</taxon>
        <taxon>Sordariomycetidae</taxon>
        <taxon>Sordariales</taxon>
        <taxon>Lasiosphaeriaceae</taxon>
        <taxon>Cercophora</taxon>
    </lineage>
</organism>